<evidence type="ECO:0000313" key="2">
    <source>
        <dbReference type="Proteomes" id="UP000316095"/>
    </source>
</evidence>
<proteinExistence type="predicted"/>
<evidence type="ECO:0000313" key="1">
    <source>
        <dbReference type="EMBL" id="TWT64231.1"/>
    </source>
</evidence>
<dbReference type="AlphaFoldDB" id="A0A5C5XP51"/>
<sequence>MNTKTKVEIRSFQDLMESAKEQEIRYEKHNLNQLEDIITNELTELLGIPYREAKGVAESGIFQWYKKNFHNES</sequence>
<dbReference type="EMBL" id="SJPG01000001">
    <property type="protein sequence ID" value="TWT64231.1"/>
    <property type="molecule type" value="Genomic_DNA"/>
</dbReference>
<accession>A0A5C5XP51</accession>
<dbReference type="RefSeq" id="WP_146505958.1">
    <property type="nucleotide sequence ID" value="NZ_SJPG01000001.1"/>
</dbReference>
<keyword evidence="2" id="KW-1185">Reference proteome</keyword>
<reference evidence="1 2" key="1">
    <citation type="submission" date="2019-02" db="EMBL/GenBank/DDBJ databases">
        <title>Deep-cultivation of Planctomycetes and their phenomic and genomic characterization uncovers novel biology.</title>
        <authorList>
            <person name="Wiegand S."/>
            <person name="Jogler M."/>
            <person name="Boedeker C."/>
            <person name="Pinto D."/>
            <person name="Vollmers J."/>
            <person name="Rivas-Marin E."/>
            <person name="Kohn T."/>
            <person name="Peeters S.H."/>
            <person name="Heuer A."/>
            <person name="Rast P."/>
            <person name="Oberbeckmann S."/>
            <person name="Bunk B."/>
            <person name="Jeske O."/>
            <person name="Meyerdierks A."/>
            <person name="Storesund J.E."/>
            <person name="Kallscheuer N."/>
            <person name="Luecker S."/>
            <person name="Lage O.M."/>
            <person name="Pohl T."/>
            <person name="Merkel B.J."/>
            <person name="Hornburger P."/>
            <person name="Mueller R.-W."/>
            <person name="Bruemmer F."/>
            <person name="Labrenz M."/>
            <person name="Spormann A.M."/>
            <person name="Op Den Camp H."/>
            <person name="Overmann J."/>
            <person name="Amann R."/>
            <person name="Jetten M.S.M."/>
            <person name="Mascher T."/>
            <person name="Medema M.H."/>
            <person name="Devos D.P."/>
            <person name="Kaster A.-K."/>
            <person name="Ovreas L."/>
            <person name="Rohde M."/>
            <person name="Galperin M.Y."/>
            <person name="Jogler C."/>
        </authorList>
    </citation>
    <scope>NUCLEOTIDE SEQUENCE [LARGE SCALE GENOMIC DNA]</scope>
    <source>
        <strain evidence="1 2">Pan54</strain>
    </source>
</reference>
<gene>
    <name evidence="1" type="ORF">Pan54_49920</name>
</gene>
<protein>
    <submittedName>
        <fullName evidence="1">Uncharacterized protein</fullName>
    </submittedName>
</protein>
<comment type="caution">
    <text evidence="1">The sequence shown here is derived from an EMBL/GenBank/DDBJ whole genome shotgun (WGS) entry which is preliminary data.</text>
</comment>
<dbReference type="Proteomes" id="UP000316095">
    <property type="component" value="Unassembled WGS sequence"/>
</dbReference>
<name>A0A5C5XP51_9PLAN</name>
<organism evidence="1 2">
    <name type="scientific">Rubinisphaera italica</name>
    <dbReference type="NCBI Taxonomy" id="2527969"/>
    <lineage>
        <taxon>Bacteria</taxon>
        <taxon>Pseudomonadati</taxon>
        <taxon>Planctomycetota</taxon>
        <taxon>Planctomycetia</taxon>
        <taxon>Planctomycetales</taxon>
        <taxon>Planctomycetaceae</taxon>
        <taxon>Rubinisphaera</taxon>
    </lineage>
</organism>